<sequence>MARLATHPVDAAVVDRLRAAGFTGPEFDQFAERVIAHAQPLVRTWITTGDIFRKATRAGRTMLRMPEHLTADEAEDLARDTVFTVWTTLVTDLEQHRWTPDAALNDHYLDLCVRAFPPRSTTPTSRTGAHRRRADAHPGEDVTEAGWTRVAQQHRYPGISPDRGVEEGGGSARIGRLRDVYGCCETSSN</sequence>
<dbReference type="AlphaFoldDB" id="A0A841BBX2"/>
<reference evidence="2 3" key="1">
    <citation type="submission" date="2020-08" db="EMBL/GenBank/DDBJ databases">
        <title>Sequencing the genomes of 1000 actinobacteria strains.</title>
        <authorList>
            <person name="Klenk H.-P."/>
        </authorList>
    </citation>
    <scope>NUCLEOTIDE SEQUENCE [LARGE SCALE GENOMIC DNA]</scope>
    <source>
        <strain evidence="2 3">DSM 45272</strain>
    </source>
</reference>
<proteinExistence type="predicted"/>
<feature type="region of interest" description="Disordered" evidence="1">
    <location>
        <begin position="119"/>
        <end position="149"/>
    </location>
</feature>
<evidence type="ECO:0000256" key="1">
    <source>
        <dbReference type="SAM" id="MobiDB-lite"/>
    </source>
</evidence>
<gene>
    <name evidence="2" type="ORF">HDA45_006547</name>
</gene>
<dbReference type="Proteomes" id="UP000580861">
    <property type="component" value="Unassembled WGS sequence"/>
</dbReference>
<dbReference type="RefSeq" id="WP_184901878.1">
    <property type="nucleotide sequence ID" value="NZ_JACHMX010000001.1"/>
</dbReference>
<evidence type="ECO:0000313" key="3">
    <source>
        <dbReference type="Proteomes" id="UP000580861"/>
    </source>
</evidence>
<dbReference type="EMBL" id="JACHMX010000001">
    <property type="protein sequence ID" value="MBB5856460.1"/>
    <property type="molecule type" value="Genomic_DNA"/>
</dbReference>
<comment type="caution">
    <text evidence="2">The sequence shown here is derived from an EMBL/GenBank/DDBJ whole genome shotgun (WGS) entry which is preliminary data.</text>
</comment>
<organism evidence="2 3">
    <name type="scientific">Amycolatopsis umgeniensis</name>
    <dbReference type="NCBI Taxonomy" id="336628"/>
    <lineage>
        <taxon>Bacteria</taxon>
        <taxon>Bacillati</taxon>
        <taxon>Actinomycetota</taxon>
        <taxon>Actinomycetes</taxon>
        <taxon>Pseudonocardiales</taxon>
        <taxon>Pseudonocardiaceae</taxon>
        <taxon>Amycolatopsis</taxon>
    </lineage>
</organism>
<accession>A0A841BBX2</accession>
<keyword evidence="3" id="KW-1185">Reference proteome</keyword>
<protein>
    <submittedName>
        <fullName evidence="2">Uncharacterized protein</fullName>
    </submittedName>
</protein>
<name>A0A841BBX2_9PSEU</name>
<evidence type="ECO:0000313" key="2">
    <source>
        <dbReference type="EMBL" id="MBB5856460.1"/>
    </source>
</evidence>